<comment type="caution">
    <text evidence="3">The sequence shown here is derived from an EMBL/GenBank/DDBJ whole genome shotgun (WGS) entry which is preliminary data.</text>
</comment>
<proteinExistence type="predicted"/>
<feature type="domain" description="DUF4367" evidence="2">
    <location>
        <begin position="212"/>
        <end position="273"/>
    </location>
</feature>
<dbReference type="RefSeq" id="WP_378095706.1">
    <property type="nucleotide sequence ID" value="NZ_JBHSEP010000007.1"/>
</dbReference>
<evidence type="ECO:0000313" key="4">
    <source>
        <dbReference type="Proteomes" id="UP001596028"/>
    </source>
</evidence>
<dbReference type="InterPro" id="IPR025377">
    <property type="entry name" value="DUF4367"/>
</dbReference>
<dbReference type="EMBL" id="JBHSEP010000007">
    <property type="protein sequence ID" value="MFC4598916.1"/>
    <property type="molecule type" value="Genomic_DNA"/>
</dbReference>
<feature type="chain" id="PRO_5046634848" evidence="1">
    <location>
        <begin position="27"/>
        <end position="275"/>
    </location>
</feature>
<protein>
    <submittedName>
        <fullName evidence="3">DUF4367 domain-containing protein</fullName>
    </submittedName>
</protein>
<keyword evidence="4" id="KW-1185">Reference proteome</keyword>
<dbReference type="Pfam" id="PF14285">
    <property type="entry name" value="DUF4367"/>
    <property type="match status" value="1"/>
</dbReference>
<reference evidence="4" key="1">
    <citation type="journal article" date="2019" name="Int. J. Syst. Evol. Microbiol.">
        <title>The Global Catalogue of Microorganisms (GCM) 10K type strain sequencing project: providing services to taxonomists for standard genome sequencing and annotation.</title>
        <authorList>
            <consortium name="The Broad Institute Genomics Platform"/>
            <consortium name="The Broad Institute Genome Sequencing Center for Infectious Disease"/>
            <person name="Wu L."/>
            <person name="Ma J."/>
        </authorList>
    </citation>
    <scope>NUCLEOTIDE SEQUENCE [LARGE SCALE GENOMIC DNA]</scope>
    <source>
        <strain evidence="4">CCUG 49571</strain>
    </source>
</reference>
<accession>A0ABV9FAD0</accession>
<feature type="signal peptide" evidence="1">
    <location>
        <begin position="1"/>
        <end position="26"/>
    </location>
</feature>
<keyword evidence="1" id="KW-0732">Signal</keyword>
<name>A0ABV9FAD0_9BACL</name>
<sequence>MYNKTIASMIALLALASAAIAPASGAAPALSAKTAVAANSAPKSKAVEDKGFAAIQAEIDRQNAALKTGEALAYYVSDPTWNPADKIGFVARGYSFDTYADFAAKLKKLKGPAFPKPGSLPKGFKLASASVYLATPDSESDDYARLERELKKKAADGKDKVYAKRIASDKARGGMMFYEKAVGKNKRTLMISANLLSSDSDKKSEGAPVPDQKSKIVTEKVKIKGVEAVYTFKSDEVYPAALSWTDKKNKVMYRIQGQGSENKKELIAIAKSMLA</sequence>
<evidence type="ECO:0000256" key="1">
    <source>
        <dbReference type="SAM" id="SignalP"/>
    </source>
</evidence>
<dbReference type="Proteomes" id="UP001596028">
    <property type="component" value="Unassembled WGS sequence"/>
</dbReference>
<organism evidence="3 4">
    <name type="scientific">Cohnella hongkongensis</name>
    <dbReference type="NCBI Taxonomy" id="178337"/>
    <lineage>
        <taxon>Bacteria</taxon>
        <taxon>Bacillati</taxon>
        <taxon>Bacillota</taxon>
        <taxon>Bacilli</taxon>
        <taxon>Bacillales</taxon>
        <taxon>Paenibacillaceae</taxon>
        <taxon>Cohnella</taxon>
    </lineage>
</organism>
<evidence type="ECO:0000259" key="2">
    <source>
        <dbReference type="Pfam" id="PF14285"/>
    </source>
</evidence>
<evidence type="ECO:0000313" key="3">
    <source>
        <dbReference type="EMBL" id="MFC4598916.1"/>
    </source>
</evidence>
<gene>
    <name evidence="3" type="ORF">ACFO3S_11760</name>
</gene>